<feature type="region of interest" description="Disordered" evidence="1">
    <location>
        <begin position="352"/>
        <end position="371"/>
    </location>
</feature>
<dbReference type="RefSeq" id="WP_379519857.1">
    <property type="nucleotide sequence ID" value="NZ_JBHSPA010000054.1"/>
</dbReference>
<feature type="compositionally biased region" description="Polar residues" evidence="1">
    <location>
        <begin position="457"/>
        <end position="473"/>
    </location>
</feature>
<keyword evidence="5" id="KW-1185">Reference proteome</keyword>
<evidence type="ECO:0000256" key="1">
    <source>
        <dbReference type="SAM" id="MobiDB-lite"/>
    </source>
</evidence>
<feature type="transmembrane region" description="Helical" evidence="2">
    <location>
        <begin position="199"/>
        <end position="217"/>
    </location>
</feature>
<feature type="region of interest" description="Disordered" evidence="1">
    <location>
        <begin position="405"/>
        <end position="546"/>
    </location>
</feature>
<dbReference type="Proteomes" id="UP001596058">
    <property type="component" value="Unassembled WGS sequence"/>
</dbReference>
<dbReference type="Pfam" id="PF19590">
    <property type="entry name" value="TrbL_3"/>
    <property type="match status" value="1"/>
</dbReference>
<feature type="compositionally biased region" description="Low complexity" evidence="1">
    <location>
        <begin position="522"/>
        <end position="531"/>
    </location>
</feature>
<keyword evidence="2" id="KW-0812">Transmembrane</keyword>
<feature type="transmembrane region" description="Helical" evidence="2">
    <location>
        <begin position="103"/>
        <end position="124"/>
    </location>
</feature>
<reference evidence="5" key="1">
    <citation type="journal article" date="2019" name="Int. J. Syst. Evol. Microbiol.">
        <title>The Global Catalogue of Microorganisms (GCM) 10K type strain sequencing project: providing services to taxonomists for standard genome sequencing and annotation.</title>
        <authorList>
            <consortium name="The Broad Institute Genomics Platform"/>
            <consortium name="The Broad Institute Genome Sequencing Center for Infectious Disease"/>
            <person name="Wu L."/>
            <person name="Ma J."/>
        </authorList>
    </citation>
    <scope>NUCLEOTIDE SEQUENCE [LARGE SCALE GENOMIC DNA]</scope>
    <source>
        <strain evidence="5">CCUG 53903</strain>
    </source>
</reference>
<keyword evidence="2" id="KW-1133">Transmembrane helix</keyword>
<feature type="chain" id="PRO_5045496581" evidence="3">
    <location>
        <begin position="34"/>
        <end position="546"/>
    </location>
</feature>
<protein>
    <submittedName>
        <fullName evidence="4">Conjugal transfer protein TrbL family protein</fullName>
    </submittedName>
</protein>
<sequence>MSPSPLLAATVRGLLIAAVAAATLTVAAGSAWALPEPPPAPSPSPELPSPPTVTFGFGDWITKQINSWFATLVASAMKPLLDALAVTLLATPDVAGNERLFDLWTATAAIANSAFVLLATIGAITAMGHQTVQTRYAVKEVLPRLAMAILATNTSFLICGKVVEAANAVSKAVLGQDFDSQRAAAQLRWLILPPANTQIFYILLDLVAIILMIMLLVSFMMRMALVLLLVVAAPLALAFHVLPQTEGLARFWWRAFGGLLVIQVAQSLTLVLAVRIFFNQDGRFLLGITPNGQLTNLILALCLLIILVRIPSWISRRIFIQGGGRGSTVLRIVKYAVISKLTTPVLRAMHLGRGGSGSRAGGRGRSGIGRTATRAVTGKVIATAIGGPAGTAAATALTARGGAGAAGQAATPAGSQGRTRPSTTPAHPALPGAQPRWQSANRRWMPPDPHAPVSWGSPETSQAYRRWSSNPVQPWTPPDSSPANDAQAPRRPAPPARRPVTTMPPAAPTAWVPPGNNPAPPSSAGRRFPPGSGQGRRTRRPGGEER</sequence>
<feature type="transmembrane region" description="Helical" evidence="2">
    <location>
        <begin position="294"/>
        <end position="314"/>
    </location>
</feature>
<evidence type="ECO:0000313" key="5">
    <source>
        <dbReference type="Proteomes" id="UP001596058"/>
    </source>
</evidence>
<evidence type="ECO:0000313" key="4">
    <source>
        <dbReference type="EMBL" id="MFC5830369.1"/>
    </source>
</evidence>
<keyword evidence="2" id="KW-0472">Membrane</keyword>
<comment type="caution">
    <text evidence="4">The sequence shown here is derived from an EMBL/GenBank/DDBJ whole genome shotgun (WGS) entry which is preliminary data.</text>
</comment>
<feature type="signal peptide" evidence="3">
    <location>
        <begin position="1"/>
        <end position="33"/>
    </location>
</feature>
<evidence type="ECO:0000256" key="3">
    <source>
        <dbReference type="SAM" id="SignalP"/>
    </source>
</evidence>
<feature type="compositionally biased region" description="Polar residues" evidence="1">
    <location>
        <begin position="416"/>
        <end position="425"/>
    </location>
</feature>
<name>A0ABW1CZG5_9ACTN</name>
<accession>A0ABW1CZG5</accession>
<feature type="compositionally biased region" description="Low complexity" evidence="1">
    <location>
        <begin position="405"/>
        <end position="414"/>
    </location>
</feature>
<organism evidence="4 5">
    <name type="scientific">Nonomuraea insulae</name>
    <dbReference type="NCBI Taxonomy" id="1616787"/>
    <lineage>
        <taxon>Bacteria</taxon>
        <taxon>Bacillati</taxon>
        <taxon>Actinomycetota</taxon>
        <taxon>Actinomycetes</taxon>
        <taxon>Streptosporangiales</taxon>
        <taxon>Streptosporangiaceae</taxon>
        <taxon>Nonomuraea</taxon>
    </lineage>
</organism>
<feature type="transmembrane region" description="Helical" evidence="2">
    <location>
        <begin position="224"/>
        <end position="243"/>
    </location>
</feature>
<dbReference type="InterPro" id="IPR045782">
    <property type="entry name" value="TrbL_3"/>
</dbReference>
<feature type="compositionally biased region" description="Low complexity" evidence="1">
    <location>
        <begin position="498"/>
        <end position="514"/>
    </location>
</feature>
<feature type="transmembrane region" description="Helical" evidence="2">
    <location>
        <begin position="255"/>
        <end position="274"/>
    </location>
</feature>
<feature type="transmembrane region" description="Helical" evidence="2">
    <location>
        <begin position="145"/>
        <end position="163"/>
    </location>
</feature>
<gene>
    <name evidence="4" type="ORF">ACFPZ3_41490</name>
</gene>
<dbReference type="EMBL" id="JBHSPA010000054">
    <property type="protein sequence ID" value="MFC5830369.1"/>
    <property type="molecule type" value="Genomic_DNA"/>
</dbReference>
<keyword evidence="3" id="KW-0732">Signal</keyword>
<feature type="compositionally biased region" description="Gly residues" evidence="1">
    <location>
        <begin position="352"/>
        <end position="367"/>
    </location>
</feature>
<evidence type="ECO:0000256" key="2">
    <source>
        <dbReference type="SAM" id="Phobius"/>
    </source>
</evidence>
<proteinExistence type="predicted"/>